<dbReference type="RefSeq" id="NP_149683.1">
    <property type="nucleotide sequence ID" value="NC_003038.1"/>
</dbReference>
<organismHost>
    <name type="scientific">Chilo suppressalis</name>
    <name type="common">Asiatic rice borer moth</name>
    <dbReference type="NCBI Taxonomy" id="168631"/>
</organismHost>
<dbReference type="Proteomes" id="UP000001359">
    <property type="component" value="Segment"/>
</dbReference>
<reference evidence="1 2" key="7">
    <citation type="journal article" date="1993" name="J. Gen. Virol.">
        <title>Identification of the gene encoding the major capsid protein of insect iridescent virus type 6 by polymerase chain reaction.</title>
        <authorList>
            <person name="Stohwasser R."/>
            <person name="Raab K."/>
            <person name="Schnitzler P."/>
            <person name="Janssen W."/>
            <person name="Darai G."/>
        </authorList>
    </citation>
    <scope>NUCLEOTIDE SEQUENCE [LARGE SCALE GENOMIC DNA]</scope>
</reference>
<dbReference type="GeneID" id="1733113"/>
<keyword evidence="2" id="KW-1185">Reference proteome</keyword>
<reference evidence="1 2" key="8">
    <citation type="journal article" date="1994" name="Intervirology">
        <title>Identification of the primary structure and the coding capacity of the genome of insect iridescent virus type 6 between the genome coordinates 0.310 and 0.347 (7990 bp).</title>
        <authorList>
            <person name="Sonntag K.C."/>
            <person name="Schnitzler P."/>
            <person name="Janssen W."/>
            <person name="Darai G."/>
        </authorList>
    </citation>
    <scope>NUCLEOTIDE SEQUENCE [LARGE SCALE GENOMIC DNA]</scope>
</reference>
<organismHost>
    <name type="scientific">Gryllus campestris</name>
    <dbReference type="NCBI Taxonomy" id="58607"/>
</organismHost>
<reference evidence="1 2" key="2">
    <citation type="journal article" date="1986" name="Med. Microbiol. Immunol.">
        <title>Insect iridescent virus type 6 induced toxic degenerative hepatitis in mice.</title>
        <authorList>
            <person name="Lorbacher de Ruiz H."/>
            <person name="Gelderblom H."/>
            <person name="Hofmann W."/>
            <person name="Darai G."/>
        </authorList>
    </citation>
    <scope>NUCLEOTIDE SEQUENCE [LARGE SCALE GENOMIC DNA]</scope>
</reference>
<reference evidence="1 2" key="11">
    <citation type="journal article" date="1994" name="Virus Genes">
        <title>Chilo iridescent virus encodes a putative helicase belonging to a distinct family within the "DEAD/H" superfamily: implications for the evolution of large DNA viruses.</title>
        <authorList>
            <person name="Sonntag K.C."/>
            <person name="Schnitzler P."/>
            <person name="Koonin E.V."/>
            <person name="Darai G."/>
        </authorList>
    </citation>
    <scope>NUCLEOTIDE SEQUENCE [LARGE SCALE GENOMIC DNA]</scope>
</reference>
<sequence length="41" mass="4887">MFVILEETVCCVQMHPPALRFISDFMMKQMQLILLWNNLCV</sequence>
<reference evidence="1 2" key="10">
    <citation type="journal article" date="1994" name="Nucleic Acids Res.">
        <title>Identification of genes encoding zinc finger proteins, non-histone chromosomal HMG protein homologue, and a putative GTP phosphohydrolase in the genome of Chilo iridescent virus.</title>
        <authorList>
            <person name="Schnitzler P."/>
            <person name="Hug M."/>
            <person name="Handermann M."/>
            <person name="Janssen W."/>
            <person name="Koonin E.V."/>
            <person name="Delius H."/>
            <person name="Darai C."/>
        </authorList>
    </citation>
    <scope>NUCLEOTIDE SEQUENCE [LARGE SCALE GENOMIC DNA]</scope>
</reference>
<dbReference type="KEGG" id="vg:1733113"/>
<reference evidence="1 2" key="4">
    <citation type="journal article" date="1988" name="Virology">
        <title>Identification and characterization of the repetitive DNA element in the genome of insect iridescent virus type 6.</title>
        <authorList>
            <person name="Fischer M."/>
            <person name="Schnitzler P."/>
            <person name="Delius H."/>
            <person name="Darai G."/>
        </authorList>
    </citation>
    <scope>NUCLEOTIDE SEQUENCE [LARGE SCALE GENOMIC DNA]</scope>
</reference>
<reference evidence="1 2" key="1">
    <citation type="journal article" date="1984" name="J. Virol.">
        <title>DNA analysis of insect iridescent virus 6: evidence for circular permutation and terminal redundancy.</title>
        <authorList>
            <person name="Delius H."/>
            <person name="Darai G."/>
            <person name="Fluegel R.M."/>
        </authorList>
    </citation>
    <scope>NUCLEOTIDE SEQUENCE [LARGE SCALE GENOMIC DNA]</scope>
</reference>
<evidence type="ECO:0000313" key="1">
    <source>
        <dbReference type="EMBL" id="AAK82082.1"/>
    </source>
</evidence>
<reference evidence="1 2" key="14">
    <citation type="journal article" date="1999" name="Virus Genes">
        <title>Identification of a gene cluster within the genome of Chilo iridescent virus encoding enzymes involved in viral DNA replication and processing.</title>
        <authorList>
            <person name="Muller K."/>
            <person name="Tidona C.A."/>
            <person name="Darai G."/>
        </authorList>
    </citation>
    <scope>NUCLEOTIDE SEQUENCE [LARGE SCALE GENOMIC DNA]</scope>
</reference>
<reference evidence="1 2" key="12">
    <citation type="journal article" date="1997" name="Virus Genes">
        <title>The DNA sequence of Chilo iridescent virus between the genome coordinates 0.101 and 0.391; similarities in coding strategy between insect and vertebrate iridoviruses.</title>
        <authorList>
            <person name="Bahr U."/>
            <person name="Tidona C.A."/>
            <person name="Darai G."/>
        </authorList>
    </citation>
    <scope>NUCLEOTIDE SEQUENCE [LARGE SCALE GENOMIC DNA]</scope>
</reference>
<accession>Q91FV1</accession>
<reference evidence="1 2" key="5">
    <citation type="journal article" date="1992" name="Virus Genes">
        <title>Identification and mapping of origins of DNA replication within the DNA sequences of the genome of insect iridescent virus type 6.</title>
        <authorList>
            <person name="Handermann M."/>
            <person name="Schnitzler P."/>
            <person name="Rosen-Wolff A."/>
            <person name="Raab K."/>
            <person name="Sonntag K.C."/>
            <person name="Darai G."/>
        </authorList>
    </citation>
    <scope>NUCLEOTIDE SEQUENCE [LARGE SCALE GENOMIC DNA]</scope>
</reference>
<organismHost>
    <name type="scientific">Acheta domesticus</name>
    <name type="common">House cricket</name>
    <dbReference type="NCBI Taxonomy" id="6997"/>
</organismHost>
<organismHost>
    <name type="scientific">Spodoptera frugiperda</name>
    <name type="common">Fall armyworm</name>
    <dbReference type="NCBI Taxonomy" id="7108"/>
</organismHost>
<reference evidence="1 2" key="13">
    <citation type="journal article" date="1998" name="Virus Genes">
        <title>Identification of a thymidylate synthase gene within the genome of Chilo iridescent virus.</title>
        <authorList>
            <person name="Muller K."/>
            <person name="Tidona C.A."/>
            <person name="Bahr U."/>
            <person name="Darai G."/>
        </authorList>
    </citation>
    <scope>NUCLEOTIDE SEQUENCE [LARGE SCALE GENOMIC DNA]</scope>
</reference>
<proteinExistence type="predicted"/>
<reference evidence="1 2" key="15">
    <citation type="journal article" date="2001" name="Virology">
        <title>Analysis of the first complete DNA sequence of an invertebrate iridovirus: coding strategy of the genome of Chilo iridescent virus.</title>
        <authorList>
            <person name="Jakob N.J."/>
            <person name="Muller K."/>
            <person name="Bahr U."/>
            <person name="Darai G."/>
        </authorList>
    </citation>
    <scope>NUCLEOTIDE SEQUENCE [LARGE SCALE GENOMIC DNA]</scope>
</reference>
<name>Q91FV1_IIV6</name>
<reference evidence="1 2" key="3">
    <citation type="journal article" date="1987" name="Virology">
        <title>Molecular cloning and physical mapping of the genome of insect iridescent virus type 6: further evidence for circular permutation of the viral genome.</title>
        <authorList>
            <person name="Schnitzler P."/>
            <person name="Soltau J.B."/>
            <person name="Fischer M."/>
            <person name="Reisner H."/>
            <person name="Scholz J."/>
            <person name="Delius H."/>
            <person name="Darai G."/>
        </authorList>
    </citation>
    <scope>NUCLEOTIDE SEQUENCE [LARGE SCALE GENOMIC DNA]</scope>
</reference>
<dbReference type="EMBL" id="AF303741">
    <property type="protein sequence ID" value="AAK82082.1"/>
    <property type="molecule type" value="Genomic_DNA"/>
</dbReference>
<reference evidence="1 2" key="9">
    <citation type="journal article" date="1994" name="J. Gen. Virol.">
        <title>Insect iridescent virus type 6 encodes a polypeptide related to the largest subunit of eukaryotic RNA polymerase II.</title>
        <authorList>
            <person name="Schnitzler P."/>
            <person name="Sonntag K.C."/>
            <person name="Muller M."/>
            <person name="Janssen W."/>
            <person name="Bugert J.J."/>
            <person name="Koonin E.V."/>
            <person name="Darai G."/>
        </authorList>
    </citation>
    <scope>NUCLEOTIDE SEQUENCE [LARGE SCALE GENOMIC DNA]</scope>
</reference>
<evidence type="ECO:0000313" key="2">
    <source>
        <dbReference type="Proteomes" id="UP000001359"/>
    </source>
</evidence>
<reference evidence="1 2" key="6">
    <citation type="journal article" date="1992" name="Virus Genes">
        <title>Characterization of the third origin of DNA replication of the genome of insect iridescent virus type 6.</title>
        <authorList>
            <person name="Sonntag K.C."/>
            <person name="Darai G."/>
        </authorList>
    </citation>
    <scope>NUCLEOTIDE SEQUENCE [LARGE SCALE GENOMIC DNA]</scope>
</reference>
<protein>
    <submittedName>
        <fullName evidence="1">220L</fullName>
    </submittedName>
</protein>
<organism evidence="1 2">
    <name type="scientific">Invertebrate iridescent virus 6</name>
    <name type="common">IIV-6</name>
    <name type="synonym">Chilo iridescent virus</name>
    <dbReference type="NCBI Taxonomy" id="176652"/>
    <lineage>
        <taxon>Viruses</taxon>
        <taxon>Varidnaviria</taxon>
        <taxon>Bamfordvirae</taxon>
        <taxon>Nucleocytoviricota</taxon>
        <taxon>Megaviricetes</taxon>
        <taxon>Pimascovirales</taxon>
        <taxon>Pimascovirales incertae sedis</taxon>
        <taxon>Iridoviridae</taxon>
        <taxon>Betairidovirinae</taxon>
        <taxon>Iridovirus</taxon>
        <taxon>Iridovirus chilo1</taxon>
    </lineage>
</organism>
<organismHost>
    <name type="scientific">Gryllus bimaculatus</name>
    <name type="common">Two-spotted cricket</name>
    <dbReference type="NCBI Taxonomy" id="6999"/>
</organismHost>